<keyword evidence="3" id="KW-1185">Reference proteome</keyword>
<comment type="caution">
    <text evidence="2">The sequence shown here is derived from an EMBL/GenBank/DDBJ whole genome shotgun (WGS) entry which is preliminary data.</text>
</comment>
<proteinExistence type="predicted"/>
<sequence>MFLSGIGWGCLGSSTGRHRPVYHTVNLNETVLQLHPATTDAPHQLTGDVVARPEPDSAFLPPISFQHVRNVQATSKTRLGPRFSSFRKSRSGPNGNDY</sequence>
<name>A0A4Y2DTC2_ARAVE</name>
<evidence type="ECO:0000313" key="2">
    <source>
        <dbReference type="EMBL" id="GBM20001.1"/>
    </source>
</evidence>
<evidence type="ECO:0000256" key="1">
    <source>
        <dbReference type="SAM" id="MobiDB-lite"/>
    </source>
</evidence>
<organism evidence="2 3">
    <name type="scientific">Araneus ventricosus</name>
    <name type="common">Orbweaver spider</name>
    <name type="synonym">Epeira ventricosa</name>
    <dbReference type="NCBI Taxonomy" id="182803"/>
    <lineage>
        <taxon>Eukaryota</taxon>
        <taxon>Metazoa</taxon>
        <taxon>Ecdysozoa</taxon>
        <taxon>Arthropoda</taxon>
        <taxon>Chelicerata</taxon>
        <taxon>Arachnida</taxon>
        <taxon>Araneae</taxon>
        <taxon>Araneomorphae</taxon>
        <taxon>Entelegynae</taxon>
        <taxon>Araneoidea</taxon>
        <taxon>Araneidae</taxon>
        <taxon>Araneus</taxon>
    </lineage>
</organism>
<reference evidence="2 3" key="1">
    <citation type="journal article" date="2019" name="Sci. Rep.">
        <title>Orb-weaving spider Araneus ventricosus genome elucidates the spidroin gene catalogue.</title>
        <authorList>
            <person name="Kono N."/>
            <person name="Nakamura H."/>
            <person name="Ohtoshi R."/>
            <person name="Moran D.A.P."/>
            <person name="Shinohara A."/>
            <person name="Yoshida Y."/>
            <person name="Fujiwara M."/>
            <person name="Mori M."/>
            <person name="Tomita M."/>
            <person name="Arakawa K."/>
        </authorList>
    </citation>
    <scope>NUCLEOTIDE SEQUENCE [LARGE SCALE GENOMIC DNA]</scope>
</reference>
<gene>
    <name evidence="2" type="ORF">AVEN_183058_1</name>
</gene>
<dbReference type="AlphaFoldDB" id="A0A4Y2DTC2"/>
<dbReference type="Proteomes" id="UP000499080">
    <property type="component" value="Unassembled WGS sequence"/>
</dbReference>
<dbReference type="EMBL" id="BGPR01167859">
    <property type="protein sequence ID" value="GBM20001.1"/>
    <property type="molecule type" value="Genomic_DNA"/>
</dbReference>
<feature type="region of interest" description="Disordered" evidence="1">
    <location>
        <begin position="71"/>
        <end position="98"/>
    </location>
</feature>
<accession>A0A4Y2DTC2</accession>
<evidence type="ECO:0000313" key="3">
    <source>
        <dbReference type="Proteomes" id="UP000499080"/>
    </source>
</evidence>
<protein>
    <submittedName>
        <fullName evidence="2">Uncharacterized protein</fullName>
    </submittedName>
</protein>